<dbReference type="AlphaFoldDB" id="A0A6N7XJI8"/>
<dbReference type="Gene3D" id="3.50.90.10">
    <property type="entry name" value="YerB-like"/>
    <property type="match status" value="1"/>
</dbReference>
<dbReference type="EMBL" id="VUNQ01000019">
    <property type="protein sequence ID" value="MSU01746.1"/>
    <property type="molecule type" value="Genomic_DNA"/>
</dbReference>
<feature type="domain" description="DUF3048" evidence="2">
    <location>
        <begin position="57"/>
        <end position="198"/>
    </location>
</feature>
<accession>A0A6N7XJI8</accession>
<proteinExistence type="predicted"/>
<sequence length="347" mass="39505">MKLRIRIILLAACVALMLTGCKKSKVEEPAVIENSEEGEETLEETKEPEKVGVPSPLSGIYVEESKVNRRPVAIMFDNHHGARWQSGLKDAEIVYEALVEAPYTRYMGIYLINDPDSIGPIRSARPYFITSALEYDAVYVHVGGSAQAKSDIKSLKVADIDGLSSSNKVFWRKSHKKMPHNLYSSMEILRATQEERKYRLDGEYKPFKFYEDDTDIEGDIANNIIIKYRKNNTTEYNYDTENKVYTRKKDDKLHIDESDETPIVAKNIIIQEAKTKVLDNEGRLDVQLMGAGEGKYITNGKIIDIKWAKTSRNDKTIYTNLEGEEITLNPGITWIQVVEPKTEITIE</sequence>
<dbReference type="InterPro" id="IPR021416">
    <property type="entry name" value="DUF3048_N"/>
</dbReference>
<dbReference type="InterPro" id="IPR023158">
    <property type="entry name" value="YerB-like_sf"/>
</dbReference>
<evidence type="ECO:0000313" key="5">
    <source>
        <dbReference type="Proteomes" id="UP000469523"/>
    </source>
</evidence>
<reference evidence="4 5" key="1">
    <citation type="submission" date="2019-09" db="EMBL/GenBank/DDBJ databases">
        <title>In-depth cultivation of the pig gut microbiome towards novel bacterial diversity and tailored functional studies.</title>
        <authorList>
            <person name="Wylensek D."/>
            <person name="Hitch T.C.A."/>
            <person name="Clavel T."/>
        </authorList>
    </citation>
    <scope>NUCLEOTIDE SEQUENCE [LARGE SCALE GENOMIC DNA]</scope>
    <source>
        <strain evidence="4 5">WCA3-693-APC-4?</strain>
    </source>
</reference>
<organism evidence="4 5">
    <name type="scientific">Tissierella pigra</name>
    <dbReference type="NCBI Taxonomy" id="2607614"/>
    <lineage>
        <taxon>Bacteria</taxon>
        <taxon>Bacillati</taxon>
        <taxon>Bacillota</taxon>
        <taxon>Tissierellia</taxon>
        <taxon>Tissierellales</taxon>
        <taxon>Tissierellaceae</taxon>
        <taxon>Tissierella</taxon>
    </lineage>
</organism>
<dbReference type="PROSITE" id="PS51257">
    <property type="entry name" value="PROKAR_LIPOPROTEIN"/>
    <property type="match status" value="1"/>
</dbReference>
<keyword evidence="5" id="KW-1185">Reference proteome</keyword>
<dbReference type="RefSeq" id="WP_154440153.1">
    <property type="nucleotide sequence ID" value="NZ_JAHLPJ010000001.1"/>
</dbReference>
<evidence type="ECO:0000256" key="1">
    <source>
        <dbReference type="SAM" id="MobiDB-lite"/>
    </source>
</evidence>
<feature type="region of interest" description="Disordered" evidence="1">
    <location>
        <begin position="30"/>
        <end position="52"/>
    </location>
</feature>
<dbReference type="Pfam" id="PF17479">
    <property type="entry name" value="DUF3048_C"/>
    <property type="match status" value="1"/>
</dbReference>
<feature type="domain" description="DUF3048" evidence="3">
    <location>
        <begin position="226"/>
        <end position="335"/>
    </location>
</feature>
<dbReference type="InterPro" id="IPR035328">
    <property type="entry name" value="DUF3048_C"/>
</dbReference>
<evidence type="ECO:0000259" key="3">
    <source>
        <dbReference type="Pfam" id="PF17479"/>
    </source>
</evidence>
<comment type="caution">
    <text evidence="4">The sequence shown here is derived from an EMBL/GenBank/DDBJ whole genome shotgun (WGS) entry which is preliminary data.</text>
</comment>
<protein>
    <submittedName>
        <fullName evidence="4">DUF3048 domain-containing protein</fullName>
    </submittedName>
</protein>
<evidence type="ECO:0000313" key="4">
    <source>
        <dbReference type="EMBL" id="MSU01746.1"/>
    </source>
</evidence>
<name>A0A6N7XJI8_9FIRM</name>
<gene>
    <name evidence="4" type="ORF">FYJ83_09735</name>
</gene>
<dbReference type="SUPFAM" id="SSF159774">
    <property type="entry name" value="YerB-like"/>
    <property type="match status" value="1"/>
</dbReference>
<dbReference type="Pfam" id="PF11258">
    <property type="entry name" value="DUF3048"/>
    <property type="match status" value="1"/>
</dbReference>
<dbReference type="Proteomes" id="UP000469523">
    <property type="component" value="Unassembled WGS sequence"/>
</dbReference>
<evidence type="ECO:0000259" key="2">
    <source>
        <dbReference type="Pfam" id="PF11258"/>
    </source>
</evidence>